<keyword evidence="3" id="KW-1185">Reference proteome</keyword>
<protein>
    <recommendedName>
        <fullName evidence="1">SUF system FeS cluster assembly SufBD core domain-containing protein</fullName>
    </recommendedName>
</protein>
<organism evidence="2 3">
    <name type="scientific">Novosphingobium pituita</name>
    <dbReference type="NCBI Taxonomy" id="3056842"/>
    <lineage>
        <taxon>Bacteria</taxon>
        <taxon>Pseudomonadati</taxon>
        <taxon>Pseudomonadota</taxon>
        <taxon>Alphaproteobacteria</taxon>
        <taxon>Sphingomonadales</taxon>
        <taxon>Sphingomonadaceae</taxon>
        <taxon>Novosphingobium</taxon>
    </lineage>
</organism>
<dbReference type="PANTHER" id="PTHR43575">
    <property type="entry name" value="PROTEIN ABCI7, CHLOROPLASTIC"/>
    <property type="match status" value="1"/>
</dbReference>
<sequence length="245" mass="25785">MTTAALLPTRADEAFRYADLAALATLWPLPTQTVRVAAGQSESLSVVLAEQGPAARDLVIELEPGASFDLRLLNAGRAYGRIAVKVRLARGARFHLGAAQLAGGEQTAEIVTEVVHAEPDAVSSQVVRSVLAGHATGTYLGRVVVDRGAVGTDGEQSIRAMLLDRTATANARPELEIYADDVKCAHGCAVGELDAMGLFYLESRGLPPAEAKKLMLQAFIAQAFVDAPEEDVLTQAALQALGDLL</sequence>
<proteinExistence type="predicted"/>
<dbReference type="SUPFAM" id="SSF101960">
    <property type="entry name" value="Stabilizer of iron transporter SufD"/>
    <property type="match status" value="1"/>
</dbReference>
<evidence type="ECO:0000259" key="1">
    <source>
        <dbReference type="Pfam" id="PF01458"/>
    </source>
</evidence>
<dbReference type="Proteomes" id="UP001187221">
    <property type="component" value="Unassembled WGS sequence"/>
</dbReference>
<comment type="caution">
    <text evidence="2">The sequence shown here is derived from an EMBL/GenBank/DDBJ whole genome shotgun (WGS) entry which is preliminary data.</text>
</comment>
<reference evidence="2 3" key="1">
    <citation type="submission" date="2023-06" db="EMBL/GenBank/DDBJ databases">
        <title>Draft genome sequence of Novosphingobium sp. strain IK01.</title>
        <authorList>
            <person name="Hatamoto M."/>
            <person name="Ikarashi T."/>
            <person name="Yamaguchi T."/>
        </authorList>
    </citation>
    <scope>NUCLEOTIDE SEQUENCE [LARGE SCALE GENOMIC DNA]</scope>
    <source>
        <strain evidence="2 3">IK01</strain>
    </source>
</reference>
<dbReference type="InterPro" id="IPR000825">
    <property type="entry name" value="SUF_FeS_clus_asmbl_SufBD_core"/>
</dbReference>
<dbReference type="PANTHER" id="PTHR43575:SF1">
    <property type="entry name" value="PROTEIN ABCI7, CHLOROPLASTIC"/>
    <property type="match status" value="1"/>
</dbReference>
<feature type="domain" description="SUF system FeS cluster assembly SufBD core" evidence="1">
    <location>
        <begin position="61"/>
        <end position="219"/>
    </location>
</feature>
<dbReference type="InterPro" id="IPR055346">
    <property type="entry name" value="Fe-S_cluster_assembly_SufBD"/>
</dbReference>
<accession>A0ABQ6P845</accession>
<dbReference type="Pfam" id="PF01458">
    <property type="entry name" value="SUFBD_core"/>
    <property type="match status" value="1"/>
</dbReference>
<evidence type="ECO:0000313" key="3">
    <source>
        <dbReference type="Proteomes" id="UP001187221"/>
    </source>
</evidence>
<dbReference type="InterPro" id="IPR037284">
    <property type="entry name" value="SUF_FeS_clus_asmbl_SufBD_sf"/>
</dbReference>
<dbReference type="RefSeq" id="WP_317975111.1">
    <property type="nucleotide sequence ID" value="NZ_BTFW01000001.1"/>
</dbReference>
<dbReference type="EMBL" id="BTFW01000001">
    <property type="protein sequence ID" value="GMM61427.1"/>
    <property type="molecule type" value="Genomic_DNA"/>
</dbReference>
<gene>
    <name evidence="2" type="ORF">NUTIK01_22040</name>
</gene>
<name>A0ABQ6P845_9SPHN</name>
<evidence type="ECO:0000313" key="2">
    <source>
        <dbReference type="EMBL" id="GMM61427.1"/>
    </source>
</evidence>